<dbReference type="GO" id="GO:0006313">
    <property type="term" value="P:DNA transposition"/>
    <property type="evidence" value="ECO:0007669"/>
    <property type="project" value="InterPro"/>
</dbReference>
<feature type="domain" description="Transposase IS4-like" evidence="2">
    <location>
        <begin position="2"/>
        <end position="176"/>
    </location>
</feature>
<dbReference type="AlphaFoldDB" id="A0A533Q5G7"/>
<keyword evidence="1" id="KW-1133">Transmembrane helix</keyword>
<organism evidence="3 4">
    <name type="scientific">Candidatus Jettenia ecosi</name>
    <dbReference type="NCBI Taxonomy" id="2494326"/>
    <lineage>
        <taxon>Bacteria</taxon>
        <taxon>Pseudomonadati</taxon>
        <taxon>Planctomycetota</taxon>
        <taxon>Candidatus Brocadiia</taxon>
        <taxon>Candidatus Brocadiales</taxon>
        <taxon>Candidatus Brocadiaceae</taxon>
        <taxon>Candidatus Jettenia</taxon>
    </lineage>
</organism>
<evidence type="ECO:0000313" key="3">
    <source>
        <dbReference type="EMBL" id="TLD39776.1"/>
    </source>
</evidence>
<keyword evidence="1" id="KW-0472">Membrane</keyword>
<comment type="caution">
    <text evidence="3">The sequence shown here is derived from an EMBL/GenBank/DDBJ whole genome shotgun (WGS) entry which is preliminary data.</text>
</comment>
<keyword evidence="1" id="KW-0812">Transmembrane</keyword>
<evidence type="ECO:0000256" key="1">
    <source>
        <dbReference type="SAM" id="Phobius"/>
    </source>
</evidence>
<dbReference type="InterPro" id="IPR002559">
    <property type="entry name" value="Transposase_11"/>
</dbReference>
<dbReference type="PANTHER" id="PTHR33258">
    <property type="entry name" value="TRANSPOSASE INSL FOR INSERTION SEQUENCE ELEMENT IS186A-RELATED"/>
    <property type="match status" value="1"/>
</dbReference>
<dbReference type="Pfam" id="PF01609">
    <property type="entry name" value="DDE_Tnp_1"/>
    <property type="match status" value="1"/>
</dbReference>
<evidence type="ECO:0000259" key="2">
    <source>
        <dbReference type="Pfam" id="PF01609"/>
    </source>
</evidence>
<reference evidence="3 4" key="1">
    <citation type="submission" date="2019-04" db="EMBL/GenBank/DDBJ databases">
        <title>Genome of a novel bacterium Candidatus Jettenia ecosi reconstructed from metagenome of an anammox bioreactor.</title>
        <authorList>
            <person name="Mardanov A.V."/>
            <person name="Beletsky A.V."/>
            <person name="Ravin N.V."/>
            <person name="Botchkova E.A."/>
            <person name="Litti Y.V."/>
            <person name="Nozhevnikova A.N."/>
        </authorList>
    </citation>
    <scope>NUCLEOTIDE SEQUENCE [LARGE SCALE GENOMIC DNA]</scope>
    <source>
        <strain evidence="3">J2</strain>
    </source>
</reference>
<name>A0A533Q5G7_9BACT</name>
<dbReference type="InterPro" id="IPR012337">
    <property type="entry name" value="RNaseH-like_sf"/>
</dbReference>
<protein>
    <submittedName>
        <fullName evidence="3">Mobile element protein</fullName>
    </submittedName>
</protein>
<dbReference type="GO" id="GO:0003677">
    <property type="term" value="F:DNA binding"/>
    <property type="evidence" value="ECO:0007669"/>
    <property type="project" value="InterPro"/>
</dbReference>
<accession>A0A533Q5G7</accession>
<dbReference type="SUPFAM" id="SSF53098">
    <property type="entry name" value="Ribonuclease H-like"/>
    <property type="match status" value="1"/>
</dbReference>
<dbReference type="Proteomes" id="UP000319783">
    <property type="component" value="Unassembled WGS sequence"/>
</dbReference>
<feature type="transmembrane region" description="Helical" evidence="1">
    <location>
        <begin position="168"/>
        <end position="189"/>
    </location>
</feature>
<dbReference type="PANTHER" id="PTHR33258:SF1">
    <property type="entry name" value="TRANSPOSASE INSL FOR INSERTION SEQUENCE ELEMENT IS186A-RELATED"/>
    <property type="match status" value="1"/>
</dbReference>
<proteinExistence type="predicted"/>
<dbReference type="GO" id="GO:0004803">
    <property type="term" value="F:transposase activity"/>
    <property type="evidence" value="ECO:0007669"/>
    <property type="project" value="InterPro"/>
</dbReference>
<sequence>MLRDLGYFIVKVFREIEHKGAFFLSRFLKDIPVCLSDSTDADAVELMSYLRQKYAHQAIVDMDVYLGKERVPCRLIGYRLSEEIVSQRRRKACEQFRKKGKTPSKEYLSWLEFSWYITNVDRQTWSAEVVGMVYRLRWQIELLFKSWKSLLEIHVLKGTRAERIECFLYGRFISITILTMLYGVCHLVCRE</sequence>
<dbReference type="EMBL" id="SULG01000221">
    <property type="protein sequence ID" value="TLD39776.1"/>
    <property type="molecule type" value="Genomic_DNA"/>
</dbReference>
<evidence type="ECO:0000313" key="4">
    <source>
        <dbReference type="Proteomes" id="UP000319783"/>
    </source>
</evidence>
<gene>
    <name evidence="3" type="ORF">JETT_3966</name>
</gene>